<keyword evidence="1 2" id="KW-0103">Bromodomain</keyword>
<dbReference type="EMBL" id="JAACFV010000004">
    <property type="protein sequence ID" value="KAF7513683.1"/>
    <property type="molecule type" value="Genomic_DNA"/>
</dbReference>
<evidence type="ECO:0000313" key="6">
    <source>
        <dbReference type="EMBL" id="KAF7513683.1"/>
    </source>
</evidence>
<keyword evidence="3" id="KW-0175">Coiled coil</keyword>
<dbReference type="SUPFAM" id="SSF47370">
    <property type="entry name" value="Bromodomain"/>
    <property type="match status" value="1"/>
</dbReference>
<keyword evidence="7" id="KW-1185">Reference proteome</keyword>
<dbReference type="Proteomes" id="UP000606974">
    <property type="component" value="Unassembled WGS sequence"/>
</dbReference>
<comment type="caution">
    <text evidence="6">The sequence shown here is derived from an EMBL/GenBank/DDBJ whole genome shotgun (WGS) entry which is preliminary data.</text>
</comment>
<dbReference type="PROSITE" id="PS50014">
    <property type="entry name" value="BROMODOMAIN_2"/>
    <property type="match status" value="1"/>
</dbReference>
<reference evidence="6" key="1">
    <citation type="submission" date="2020-02" db="EMBL/GenBank/DDBJ databases">
        <authorList>
            <person name="Palmer J.M."/>
        </authorList>
    </citation>
    <scope>NUCLEOTIDE SEQUENCE</scope>
    <source>
        <strain evidence="6">EPUS1.4</strain>
        <tissue evidence="6">Thallus</tissue>
    </source>
</reference>
<dbReference type="SMART" id="SM00297">
    <property type="entry name" value="BROMO"/>
    <property type="match status" value="1"/>
</dbReference>
<dbReference type="Gene3D" id="1.10.287.1490">
    <property type="match status" value="1"/>
</dbReference>
<gene>
    <name evidence="6" type="ORF">GJ744_007734</name>
</gene>
<evidence type="ECO:0000256" key="3">
    <source>
        <dbReference type="SAM" id="Coils"/>
    </source>
</evidence>
<dbReference type="PANTHER" id="PTHR22881:SF27">
    <property type="entry name" value="BROMODOMAIN CONTAINING 7_9"/>
    <property type="match status" value="1"/>
</dbReference>
<dbReference type="GO" id="GO:0006325">
    <property type="term" value="P:chromatin organization"/>
    <property type="evidence" value="ECO:0007669"/>
    <property type="project" value="UniProtKB-ARBA"/>
</dbReference>
<proteinExistence type="predicted"/>
<dbReference type="AlphaFoldDB" id="A0A8H7AQU3"/>
<dbReference type="Pfam" id="PF00439">
    <property type="entry name" value="Bromodomain"/>
    <property type="match status" value="1"/>
</dbReference>
<protein>
    <recommendedName>
        <fullName evidence="5">Bromo domain-containing protein</fullName>
    </recommendedName>
</protein>
<accession>A0A8H7AQU3</accession>
<evidence type="ECO:0000313" key="7">
    <source>
        <dbReference type="Proteomes" id="UP000606974"/>
    </source>
</evidence>
<dbReference type="InterPro" id="IPR051831">
    <property type="entry name" value="Bromodomain_contain_prot"/>
</dbReference>
<dbReference type="InterPro" id="IPR001487">
    <property type="entry name" value="Bromodomain"/>
</dbReference>
<feature type="domain" description="Bromo" evidence="5">
    <location>
        <begin position="275"/>
        <end position="345"/>
    </location>
</feature>
<evidence type="ECO:0000256" key="1">
    <source>
        <dbReference type="ARBA" id="ARBA00023117"/>
    </source>
</evidence>
<feature type="coiled-coil region" evidence="3">
    <location>
        <begin position="127"/>
        <end position="189"/>
    </location>
</feature>
<name>A0A8H7AQU3_9EURO</name>
<dbReference type="PANTHER" id="PTHR22881">
    <property type="entry name" value="BROMODOMAIN CONTAINING PROTEIN"/>
    <property type="match status" value="1"/>
</dbReference>
<evidence type="ECO:0000256" key="2">
    <source>
        <dbReference type="PROSITE-ProRule" id="PRU00035"/>
    </source>
</evidence>
<dbReference type="OrthoDB" id="4205678at2759"/>
<organism evidence="6 7">
    <name type="scientific">Endocarpon pusillum</name>
    <dbReference type="NCBI Taxonomy" id="364733"/>
    <lineage>
        <taxon>Eukaryota</taxon>
        <taxon>Fungi</taxon>
        <taxon>Dikarya</taxon>
        <taxon>Ascomycota</taxon>
        <taxon>Pezizomycotina</taxon>
        <taxon>Eurotiomycetes</taxon>
        <taxon>Chaetothyriomycetidae</taxon>
        <taxon>Verrucariales</taxon>
        <taxon>Verrucariaceae</taxon>
        <taxon>Endocarpon</taxon>
    </lineage>
</organism>
<dbReference type="PRINTS" id="PR00503">
    <property type="entry name" value="BROMODOMAIN"/>
</dbReference>
<sequence length="367" mass="41600">MTAFLGSSEPAIKEEQFDGHPGSTSPWTVRPPLTLDINSENLHKRESKSPSKMSDSDDTEPLSQLARKRLSSRAARTSNQDTIVVNVHSSSFSSRTDTLSNNEDLGTMITNLRAAIDARKGDCGRKITDAEFDISKMRNNLKRQEHEYRQMEERMVQNREEIEVTKTELSSLENEYESLEATISAREGMLARDIEKLEKLPTELHALLDGTDFESKEATIAAMLRSLCQDVRRKYVTVFGDETAIPDTSNIGLAQPQHMDEDTKAKLKSVLHGLRRHDAYPAFAHPVTEELAPRYFEYVKYPMDISAIRKKLESDQYTSVAEFIADAKLMFNNCRTYNDPTSPYIEAADRLQHGMQQGMAKQGLKWD</sequence>
<feature type="region of interest" description="Disordered" evidence="4">
    <location>
        <begin position="1"/>
        <end position="77"/>
    </location>
</feature>
<dbReference type="InterPro" id="IPR036427">
    <property type="entry name" value="Bromodomain-like_sf"/>
</dbReference>
<evidence type="ECO:0000259" key="5">
    <source>
        <dbReference type="PROSITE" id="PS50014"/>
    </source>
</evidence>
<evidence type="ECO:0000256" key="4">
    <source>
        <dbReference type="SAM" id="MobiDB-lite"/>
    </source>
</evidence>
<dbReference type="Gene3D" id="1.20.920.10">
    <property type="entry name" value="Bromodomain-like"/>
    <property type="match status" value="1"/>
</dbReference>